<sequence length="257" mass="29919">MATTPSLTGLPTELRLQIFGYLIAQRSHHVTSKDFRQFPSYERAEWRQSHPLLYVSRKIRDECSSFYSVTLRVSGIYDRILANENASVRNSATYNIVDILPTSLRRVVTKLVIQSEAGYDGRLITKGVFPKLQTVTLDLITAHWEWDLRPGMRAPYLDWYIQYTIEKDEPYKHIEEGRHDTAMLALTKETIHHYQHSVRNVTPRAVRTYELLCSARILLCREPQMDSDRSVNATMNLTWDFDTDEIVEKGDLIIRRA</sequence>
<accession>A0AAN8EIA0</accession>
<organism evidence="1 2">
    <name type="scientific">Knufia fluminis</name>
    <dbReference type="NCBI Taxonomy" id="191047"/>
    <lineage>
        <taxon>Eukaryota</taxon>
        <taxon>Fungi</taxon>
        <taxon>Dikarya</taxon>
        <taxon>Ascomycota</taxon>
        <taxon>Pezizomycotina</taxon>
        <taxon>Eurotiomycetes</taxon>
        <taxon>Chaetothyriomycetidae</taxon>
        <taxon>Chaetothyriales</taxon>
        <taxon>Trichomeriaceae</taxon>
        <taxon>Knufia</taxon>
    </lineage>
</organism>
<evidence type="ECO:0000313" key="2">
    <source>
        <dbReference type="Proteomes" id="UP001316803"/>
    </source>
</evidence>
<keyword evidence="2" id="KW-1185">Reference proteome</keyword>
<gene>
    <name evidence="1" type="ORF">OHC33_008718</name>
</gene>
<dbReference type="AlphaFoldDB" id="A0AAN8EIA0"/>
<proteinExistence type="predicted"/>
<name>A0AAN8EIA0_9EURO</name>
<reference evidence="1 2" key="1">
    <citation type="submission" date="2022-12" db="EMBL/GenBank/DDBJ databases">
        <title>Genomic features and morphological characterization of a novel Knufia sp. strain isolated from spacecraft assembly facility.</title>
        <authorList>
            <person name="Teixeira M."/>
            <person name="Chander A.M."/>
            <person name="Stajich J.E."/>
            <person name="Venkateswaran K."/>
        </authorList>
    </citation>
    <scope>NUCLEOTIDE SEQUENCE [LARGE SCALE GENOMIC DNA]</scope>
    <source>
        <strain evidence="1 2">FJI-L2-BK-P2</strain>
    </source>
</reference>
<evidence type="ECO:0000313" key="1">
    <source>
        <dbReference type="EMBL" id="KAK5950250.1"/>
    </source>
</evidence>
<protein>
    <submittedName>
        <fullName evidence="1">Uncharacterized protein</fullName>
    </submittedName>
</protein>
<comment type="caution">
    <text evidence="1">The sequence shown here is derived from an EMBL/GenBank/DDBJ whole genome shotgun (WGS) entry which is preliminary data.</text>
</comment>
<dbReference type="Proteomes" id="UP001316803">
    <property type="component" value="Unassembled WGS sequence"/>
</dbReference>
<dbReference type="EMBL" id="JAKLMC020000028">
    <property type="protein sequence ID" value="KAK5950250.1"/>
    <property type="molecule type" value="Genomic_DNA"/>
</dbReference>